<evidence type="ECO:0000256" key="8">
    <source>
        <dbReference type="ARBA" id="ARBA00022741"/>
    </source>
</evidence>
<proteinExistence type="predicted"/>
<keyword evidence="7 14" id="KW-0812">Transmembrane</keyword>
<evidence type="ECO:0000256" key="9">
    <source>
        <dbReference type="ARBA" id="ARBA00022777"/>
    </source>
</evidence>
<keyword evidence="13 14" id="KW-0472">Membrane</keyword>
<evidence type="ECO:0000256" key="10">
    <source>
        <dbReference type="ARBA" id="ARBA00022840"/>
    </source>
</evidence>
<reference evidence="16 17" key="1">
    <citation type="submission" date="2018-01" db="EMBL/GenBank/DDBJ databases">
        <title>Genome Sequencing and Assembly of Anaerobacter polyendosporus strain CT4.</title>
        <authorList>
            <person name="Tachaapaikoon C."/>
            <person name="Sutheeworapong S."/>
            <person name="Jenjaroenpun P."/>
            <person name="Wongsurawat T."/>
            <person name="Nookeaw I."/>
            <person name="Cheawchanlertfa P."/>
            <person name="Kosugi A."/>
            <person name="Cheevadhanarak S."/>
            <person name="Ratanakhanokchai K."/>
        </authorList>
    </citation>
    <scope>NUCLEOTIDE SEQUENCE [LARGE SCALE GENOMIC DNA]</scope>
    <source>
        <strain evidence="16 17">CT4</strain>
    </source>
</reference>
<keyword evidence="12" id="KW-0902">Two-component regulatory system</keyword>
<keyword evidence="5" id="KW-0597">Phosphoprotein</keyword>
<dbReference type="SUPFAM" id="SSF47384">
    <property type="entry name" value="Homodimeric domain of signal transducing histidine kinase"/>
    <property type="match status" value="1"/>
</dbReference>
<dbReference type="InterPro" id="IPR036890">
    <property type="entry name" value="HATPase_C_sf"/>
</dbReference>
<evidence type="ECO:0000256" key="7">
    <source>
        <dbReference type="ARBA" id="ARBA00022692"/>
    </source>
</evidence>
<dbReference type="PROSITE" id="PS50109">
    <property type="entry name" value="HIS_KIN"/>
    <property type="match status" value="1"/>
</dbReference>
<dbReference type="Gene3D" id="1.10.287.130">
    <property type="match status" value="1"/>
</dbReference>
<feature type="domain" description="Histidine kinase" evidence="15">
    <location>
        <begin position="213"/>
        <end position="424"/>
    </location>
</feature>
<dbReference type="CDD" id="cd00082">
    <property type="entry name" value="HisKA"/>
    <property type="match status" value="1"/>
</dbReference>
<evidence type="ECO:0000256" key="3">
    <source>
        <dbReference type="ARBA" id="ARBA00012438"/>
    </source>
</evidence>
<evidence type="ECO:0000313" key="17">
    <source>
        <dbReference type="Proteomes" id="UP000286268"/>
    </source>
</evidence>
<evidence type="ECO:0000313" key="16">
    <source>
        <dbReference type="EMBL" id="QAA32261.1"/>
    </source>
</evidence>
<evidence type="ECO:0000256" key="5">
    <source>
        <dbReference type="ARBA" id="ARBA00022553"/>
    </source>
</evidence>
<dbReference type="GO" id="GO:0005886">
    <property type="term" value="C:plasma membrane"/>
    <property type="evidence" value="ECO:0007669"/>
    <property type="project" value="UniProtKB-SubCell"/>
</dbReference>
<accession>A0A410DT95</accession>
<dbReference type="InterPro" id="IPR050398">
    <property type="entry name" value="HssS/ArlS-like"/>
</dbReference>
<sequence>MKKFDKVIGALIGFYIVISIMLPVLLKGVNNKPDGEYKVEINRVYSGLIEEASFTEPDLSSYKFIKSVEFLPASEETKKEEIAKFYKSTNDLEYEVKPWFSGDKLIGYLRFNYEGRYSDKNILLKVELAVFIFAAVLISILLYVRNSILKPFNILSKMPYELSKGNFKEELKESKSRYFGKFIWAINLLRENLDHHKIKELKLEKEKKLLLLSISHDIQTPLSAIKLYAKAIEENLYDTNEKKVSAAKLIQEKSLEIENFVKDIIKTSKEDILEIEVKNSEFYLKDLVDKVIATYEEKCNLKMIGFIVEAYNNKLIKGDMDRTLEVIGNILENALKYGDGREIKMCFYEEDYCQLIKIYNSGEQVSQNEFNHIFDSFYRASNSKDKPGNGLGLYICKHIMKKMDGEIFATCESEGMSFTLVFRD</sequence>
<dbReference type="InterPro" id="IPR003594">
    <property type="entry name" value="HATPase_dom"/>
</dbReference>
<dbReference type="CDD" id="cd00075">
    <property type="entry name" value="HATPase"/>
    <property type="match status" value="1"/>
</dbReference>
<evidence type="ECO:0000259" key="15">
    <source>
        <dbReference type="PROSITE" id="PS50109"/>
    </source>
</evidence>
<evidence type="ECO:0000256" key="12">
    <source>
        <dbReference type="ARBA" id="ARBA00023012"/>
    </source>
</evidence>
<dbReference type="Pfam" id="PF00512">
    <property type="entry name" value="HisKA"/>
    <property type="match status" value="1"/>
</dbReference>
<keyword evidence="8" id="KW-0547">Nucleotide-binding</keyword>
<dbReference type="PANTHER" id="PTHR45528">
    <property type="entry name" value="SENSOR HISTIDINE KINASE CPXA"/>
    <property type="match status" value="1"/>
</dbReference>
<dbReference type="SMART" id="SM00387">
    <property type="entry name" value="HATPase_c"/>
    <property type="match status" value="1"/>
</dbReference>
<keyword evidence="11 14" id="KW-1133">Transmembrane helix</keyword>
<dbReference type="SUPFAM" id="SSF55874">
    <property type="entry name" value="ATPase domain of HSP90 chaperone/DNA topoisomerase II/histidine kinase"/>
    <property type="match status" value="1"/>
</dbReference>
<keyword evidence="10" id="KW-0067">ATP-binding</keyword>
<dbReference type="Proteomes" id="UP000286268">
    <property type="component" value="Chromosome"/>
</dbReference>
<dbReference type="Pfam" id="PF02518">
    <property type="entry name" value="HATPase_c"/>
    <property type="match status" value="1"/>
</dbReference>
<evidence type="ECO:0000256" key="14">
    <source>
        <dbReference type="SAM" id="Phobius"/>
    </source>
</evidence>
<dbReference type="AlphaFoldDB" id="A0A410DT95"/>
<dbReference type="GO" id="GO:0000155">
    <property type="term" value="F:phosphorelay sensor kinase activity"/>
    <property type="evidence" value="ECO:0007669"/>
    <property type="project" value="InterPro"/>
</dbReference>
<organism evidence="16 17">
    <name type="scientific">Clostridium manihotivorum</name>
    <dbReference type="NCBI Taxonomy" id="2320868"/>
    <lineage>
        <taxon>Bacteria</taxon>
        <taxon>Bacillati</taxon>
        <taxon>Bacillota</taxon>
        <taxon>Clostridia</taxon>
        <taxon>Eubacteriales</taxon>
        <taxon>Clostridiaceae</taxon>
        <taxon>Clostridium</taxon>
    </lineage>
</organism>
<evidence type="ECO:0000256" key="6">
    <source>
        <dbReference type="ARBA" id="ARBA00022679"/>
    </source>
</evidence>
<dbReference type="InterPro" id="IPR036097">
    <property type="entry name" value="HisK_dim/P_sf"/>
</dbReference>
<dbReference type="GO" id="GO:0005524">
    <property type="term" value="F:ATP binding"/>
    <property type="evidence" value="ECO:0007669"/>
    <property type="project" value="UniProtKB-KW"/>
</dbReference>
<keyword evidence="4" id="KW-1003">Cell membrane</keyword>
<gene>
    <name evidence="16" type="ORF">C1I91_11765</name>
</gene>
<evidence type="ECO:0000256" key="4">
    <source>
        <dbReference type="ARBA" id="ARBA00022475"/>
    </source>
</evidence>
<evidence type="ECO:0000256" key="2">
    <source>
        <dbReference type="ARBA" id="ARBA00004651"/>
    </source>
</evidence>
<keyword evidence="6" id="KW-0808">Transferase</keyword>
<name>A0A410DT95_9CLOT</name>
<evidence type="ECO:0000256" key="11">
    <source>
        <dbReference type="ARBA" id="ARBA00022989"/>
    </source>
</evidence>
<dbReference type="InterPro" id="IPR005467">
    <property type="entry name" value="His_kinase_dom"/>
</dbReference>
<dbReference type="KEGG" id="cmah:C1I91_11765"/>
<feature type="transmembrane region" description="Helical" evidence="14">
    <location>
        <begin position="122"/>
        <end position="144"/>
    </location>
</feature>
<comment type="subcellular location">
    <subcellularLocation>
        <location evidence="2">Cell membrane</location>
        <topology evidence="2">Multi-pass membrane protein</topology>
    </subcellularLocation>
</comment>
<dbReference type="OrthoDB" id="9780718at2"/>
<keyword evidence="17" id="KW-1185">Reference proteome</keyword>
<keyword evidence="9 16" id="KW-0418">Kinase</keyword>
<dbReference type="InterPro" id="IPR003661">
    <property type="entry name" value="HisK_dim/P_dom"/>
</dbReference>
<evidence type="ECO:0000256" key="1">
    <source>
        <dbReference type="ARBA" id="ARBA00000085"/>
    </source>
</evidence>
<protein>
    <recommendedName>
        <fullName evidence="3">histidine kinase</fullName>
        <ecNumber evidence="3">2.7.13.3</ecNumber>
    </recommendedName>
</protein>
<dbReference type="EC" id="2.7.13.3" evidence="3"/>
<evidence type="ECO:0000256" key="13">
    <source>
        <dbReference type="ARBA" id="ARBA00023136"/>
    </source>
</evidence>
<dbReference type="PANTHER" id="PTHR45528:SF1">
    <property type="entry name" value="SENSOR HISTIDINE KINASE CPXA"/>
    <property type="match status" value="1"/>
</dbReference>
<dbReference type="RefSeq" id="WP_128213050.1">
    <property type="nucleotide sequence ID" value="NZ_CP025746.1"/>
</dbReference>
<dbReference type="Gene3D" id="3.30.565.10">
    <property type="entry name" value="Histidine kinase-like ATPase, C-terminal domain"/>
    <property type="match status" value="1"/>
</dbReference>
<feature type="transmembrane region" description="Helical" evidence="14">
    <location>
        <begin position="7"/>
        <end position="26"/>
    </location>
</feature>
<dbReference type="EMBL" id="CP025746">
    <property type="protein sequence ID" value="QAA32261.1"/>
    <property type="molecule type" value="Genomic_DNA"/>
</dbReference>
<comment type="catalytic activity">
    <reaction evidence="1">
        <text>ATP + protein L-histidine = ADP + protein N-phospho-L-histidine.</text>
        <dbReference type="EC" id="2.7.13.3"/>
    </reaction>
</comment>
<dbReference type="SMART" id="SM00388">
    <property type="entry name" value="HisKA"/>
    <property type="match status" value="1"/>
</dbReference>